<dbReference type="Gene3D" id="3.10.129.10">
    <property type="entry name" value="Hotdog Thioesterase"/>
    <property type="match status" value="1"/>
</dbReference>
<gene>
    <name evidence="2" type="ORF">AMPC_19960</name>
</gene>
<sequence>MKDTLRPGLRHTFSYVVPPSKTVPHVYPESPDFLEMPEVFATAFLVGLIEWTCMQALAPHLEPGEQSLGVHVDFSHDAATPPGLSVTVSVEVAAVEGRRVTFRTEAHDGVDTISRGTHVRFVIDGARFRKKVAEKAAAKG</sequence>
<accession>A0ABM7XAK6</accession>
<dbReference type="SUPFAM" id="SSF54637">
    <property type="entry name" value="Thioesterase/thiol ester dehydrase-isomerase"/>
    <property type="match status" value="1"/>
</dbReference>
<reference evidence="3" key="1">
    <citation type="journal article" date="2022" name="Int. J. Syst. Evol. Microbiol.">
        <title>Anaeromyxobacter oryzae sp. nov., Anaeromyxobacter diazotrophicus sp. nov. and Anaeromyxobacter paludicola sp. nov., isolated from paddy soils.</title>
        <authorList>
            <person name="Itoh H."/>
            <person name="Xu Z."/>
            <person name="Mise K."/>
            <person name="Masuda Y."/>
            <person name="Ushijima N."/>
            <person name="Hayakawa C."/>
            <person name="Shiratori Y."/>
            <person name="Senoo K."/>
        </authorList>
    </citation>
    <scope>NUCLEOTIDE SEQUENCE [LARGE SCALE GENOMIC DNA]</scope>
    <source>
        <strain evidence="3">Red630</strain>
    </source>
</reference>
<dbReference type="Pfam" id="PF22636">
    <property type="entry name" value="FlK"/>
    <property type="match status" value="1"/>
</dbReference>
<protein>
    <submittedName>
        <fullName evidence="2">Thioesterase</fullName>
    </submittedName>
</protein>
<dbReference type="InterPro" id="IPR054485">
    <property type="entry name" value="FlK-like_dom"/>
</dbReference>
<evidence type="ECO:0000313" key="2">
    <source>
        <dbReference type="EMBL" id="BDG08883.1"/>
    </source>
</evidence>
<dbReference type="Proteomes" id="UP001162734">
    <property type="component" value="Chromosome"/>
</dbReference>
<dbReference type="PANTHER" id="PTHR36934">
    <property type="entry name" value="BLR0278 PROTEIN"/>
    <property type="match status" value="1"/>
</dbReference>
<evidence type="ECO:0000259" key="1">
    <source>
        <dbReference type="Pfam" id="PF22636"/>
    </source>
</evidence>
<dbReference type="InterPro" id="IPR025540">
    <property type="entry name" value="FlK"/>
</dbReference>
<keyword evidence="3" id="KW-1185">Reference proteome</keyword>
<proteinExistence type="predicted"/>
<dbReference type="EMBL" id="AP025592">
    <property type="protein sequence ID" value="BDG08883.1"/>
    <property type="molecule type" value="Genomic_DNA"/>
</dbReference>
<name>A0ABM7XAK6_9BACT</name>
<feature type="domain" description="Fluoroacetyl-CoA-specific thioesterase-like" evidence="1">
    <location>
        <begin position="35"/>
        <end position="124"/>
    </location>
</feature>
<dbReference type="RefSeq" id="WP_248346180.1">
    <property type="nucleotide sequence ID" value="NZ_AP025592.1"/>
</dbReference>
<dbReference type="PANTHER" id="PTHR36934:SF1">
    <property type="entry name" value="THIOESTERASE DOMAIN-CONTAINING PROTEIN"/>
    <property type="match status" value="1"/>
</dbReference>
<evidence type="ECO:0000313" key="3">
    <source>
        <dbReference type="Proteomes" id="UP001162734"/>
    </source>
</evidence>
<dbReference type="InterPro" id="IPR029069">
    <property type="entry name" value="HotDog_dom_sf"/>
</dbReference>
<dbReference type="PIRSF" id="PIRSF014972">
    <property type="entry name" value="FlK"/>
    <property type="match status" value="1"/>
</dbReference>
<organism evidence="2 3">
    <name type="scientific">Anaeromyxobacter paludicola</name>
    <dbReference type="NCBI Taxonomy" id="2918171"/>
    <lineage>
        <taxon>Bacteria</taxon>
        <taxon>Pseudomonadati</taxon>
        <taxon>Myxococcota</taxon>
        <taxon>Myxococcia</taxon>
        <taxon>Myxococcales</taxon>
        <taxon>Cystobacterineae</taxon>
        <taxon>Anaeromyxobacteraceae</taxon>
        <taxon>Anaeromyxobacter</taxon>
    </lineage>
</organism>